<feature type="domain" description="Gfo/Idh/MocA-like oxidoreductase C-terminal" evidence="4">
    <location>
        <begin position="149"/>
        <end position="437"/>
    </location>
</feature>
<dbReference type="Gene3D" id="3.30.360.10">
    <property type="entry name" value="Dihydrodipicolinate Reductase, domain 2"/>
    <property type="match status" value="1"/>
</dbReference>
<feature type="region of interest" description="Disordered" evidence="2">
    <location>
        <begin position="337"/>
        <end position="359"/>
    </location>
</feature>
<gene>
    <name evidence="5" type="ORF">ACH47X_01560</name>
</gene>
<evidence type="ECO:0000259" key="3">
    <source>
        <dbReference type="Pfam" id="PF01408"/>
    </source>
</evidence>
<dbReference type="InterPro" id="IPR004104">
    <property type="entry name" value="Gfo/Idh/MocA-like_OxRdtase_C"/>
</dbReference>
<dbReference type="Pfam" id="PF01408">
    <property type="entry name" value="GFO_IDH_MocA"/>
    <property type="match status" value="1"/>
</dbReference>
<comment type="caution">
    <text evidence="5">The sequence shown here is derived from an EMBL/GenBank/DDBJ whole genome shotgun (WGS) entry which is preliminary data.</text>
</comment>
<evidence type="ECO:0000313" key="5">
    <source>
        <dbReference type="EMBL" id="MFI2485559.1"/>
    </source>
</evidence>
<comment type="similarity">
    <text evidence="1">Belongs to the Gfo/Idh/MocA family.</text>
</comment>
<name>A0ABW7XDJ9_9MICO</name>
<organism evidence="5 6">
    <name type="scientific">Promicromonospora kroppenstedtii</name>
    <dbReference type="NCBI Taxonomy" id="440482"/>
    <lineage>
        <taxon>Bacteria</taxon>
        <taxon>Bacillati</taxon>
        <taxon>Actinomycetota</taxon>
        <taxon>Actinomycetes</taxon>
        <taxon>Micrococcales</taxon>
        <taxon>Promicromonosporaceae</taxon>
        <taxon>Promicromonospora</taxon>
    </lineage>
</organism>
<evidence type="ECO:0000259" key="4">
    <source>
        <dbReference type="Pfam" id="PF02894"/>
    </source>
</evidence>
<sequence length="448" mass="47783">MTRTTSRRARYALLGTGGRAQLYLDALTGPYAAEAELVAWGDTNPGRLDWNERRLAAAGYPAPERIDLGAITAYVADAGIERVIVTAPDHAHADLVVAALHGGADVVVEKPLTTDAEGVRRIAEAVEATGRDVVTTFNYRYSPRNAALKEVVARGDIGEVTSVHFEWLLDTSHGADYFRRWHRVKENSGGLLVHKSSHHFDLVNWWLADLPTRVYASGGLRFYGDANAARRGLGPRPARGTHDGAHLDPFALDLRDHELLRGLYHEQESYDGYLRDQDVFSAGIDIEDNLSVIVDYARGATMTYALNAHAPWEGYTVAINGTAGRAELAVVERGAVESHAGRPVDPSAQADAAGGDDLRPTGERLLVQSHFGTAREIAVPQASGGHGGADDALLRDLFFGAGHDDLGRAASWLDGVRALAVGVAGNASLVSGGPVTVRDLPLGAATAG</sequence>
<dbReference type="RefSeq" id="WP_397400751.1">
    <property type="nucleotide sequence ID" value="NZ_JBIRYI010000001.1"/>
</dbReference>
<evidence type="ECO:0000313" key="6">
    <source>
        <dbReference type="Proteomes" id="UP001611580"/>
    </source>
</evidence>
<dbReference type="EMBL" id="JBIRYI010000001">
    <property type="protein sequence ID" value="MFI2485559.1"/>
    <property type="molecule type" value="Genomic_DNA"/>
</dbReference>
<keyword evidence="6" id="KW-1185">Reference proteome</keyword>
<dbReference type="SUPFAM" id="SSF51735">
    <property type="entry name" value="NAD(P)-binding Rossmann-fold domains"/>
    <property type="match status" value="1"/>
</dbReference>
<accession>A0ABW7XDJ9</accession>
<dbReference type="InterPro" id="IPR000683">
    <property type="entry name" value="Gfo/Idh/MocA-like_OxRdtase_N"/>
</dbReference>
<dbReference type="Pfam" id="PF02894">
    <property type="entry name" value="GFO_IDH_MocA_C"/>
    <property type="match status" value="1"/>
</dbReference>
<evidence type="ECO:0000256" key="1">
    <source>
        <dbReference type="ARBA" id="ARBA00010928"/>
    </source>
</evidence>
<dbReference type="PANTHER" id="PTHR43377:SF2">
    <property type="entry name" value="BINDING ROSSMANN FOLD OXIDOREDUCTASE, PUTATIVE (AFU_ORTHOLOGUE AFUA_4G00560)-RELATED"/>
    <property type="match status" value="1"/>
</dbReference>
<reference evidence="5 6" key="1">
    <citation type="submission" date="2024-10" db="EMBL/GenBank/DDBJ databases">
        <title>The Natural Products Discovery Center: Release of the First 8490 Sequenced Strains for Exploring Actinobacteria Biosynthetic Diversity.</title>
        <authorList>
            <person name="Kalkreuter E."/>
            <person name="Kautsar S.A."/>
            <person name="Yang D."/>
            <person name="Bader C.D."/>
            <person name="Teijaro C.N."/>
            <person name="Fluegel L."/>
            <person name="Davis C.M."/>
            <person name="Simpson J.R."/>
            <person name="Lauterbach L."/>
            <person name="Steele A.D."/>
            <person name="Gui C."/>
            <person name="Meng S."/>
            <person name="Li G."/>
            <person name="Viehrig K."/>
            <person name="Ye F."/>
            <person name="Su P."/>
            <person name="Kiefer A.F."/>
            <person name="Nichols A."/>
            <person name="Cepeda A.J."/>
            <person name="Yan W."/>
            <person name="Fan B."/>
            <person name="Jiang Y."/>
            <person name="Adhikari A."/>
            <person name="Zheng C.-J."/>
            <person name="Schuster L."/>
            <person name="Cowan T.M."/>
            <person name="Smanski M.J."/>
            <person name="Chevrette M.G."/>
            <person name="De Carvalho L.P.S."/>
            <person name="Shen B."/>
        </authorList>
    </citation>
    <scope>NUCLEOTIDE SEQUENCE [LARGE SCALE GENOMIC DNA]</scope>
    <source>
        <strain evidence="5 6">NPDC019481</strain>
    </source>
</reference>
<protein>
    <submittedName>
        <fullName evidence="5">Gfo/Idh/MocA family protein</fullName>
    </submittedName>
</protein>
<feature type="domain" description="Gfo/Idh/MocA-like oxidoreductase N-terminal" evidence="3">
    <location>
        <begin position="10"/>
        <end position="133"/>
    </location>
</feature>
<evidence type="ECO:0000256" key="2">
    <source>
        <dbReference type="SAM" id="MobiDB-lite"/>
    </source>
</evidence>
<dbReference type="InterPro" id="IPR051450">
    <property type="entry name" value="Gfo/Idh/MocA_Oxidoreductases"/>
</dbReference>
<dbReference type="SUPFAM" id="SSF55347">
    <property type="entry name" value="Glyceraldehyde-3-phosphate dehydrogenase-like, C-terminal domain"/>
    <property type="match status" value="1"/>
</dbReference>
<dbReference type="InterPro" id="IPR036291">
    <property type="entry name" value="NAD(P)-bd_dom_sf"/>
</dbReference>
<proteinExistence type="inferred from homology"/>
<dbReference type="Proteomes" id="UP001611580">
    <property type="component" value="Unassembled WGS sequence"/>
</dbReference>
<dbReference type="PANTHER" id="PTHR43377">
    <property type="entry name" value="BILIVERDIN REDUCTASE A"/>
    <property type="match status" value="1"/>
</dbReference>
<dbReference type="Gene3D" id="3.40.50.720">
    <property type="entry name" value="NAD(P)-binding Rossmann-like Domain"/>
    <property type="match status" value="1"/>
</dbReference>